<keyword evidence="8" id="KW-1185">Reference proteome</keyword>
<dbReference type="EMBL" id="CP003789">
    <property type="protein sequence ID" value="AGA65192.1"/>
    <property type="molecule type" value="Genomic_DNA"/>
</dbReference>
<evidence type="ECO:0000256" key="2">
    <source>
        <dbReference type="ARBA" id="ARBA00007524"/>
    </source>
</evidence>
<protein>
    <submittedName>
        <fullName evidence="7">Tryptophan-rich sensory protein</fullName>
    </submittedName>
</protein>
<evidence type="ECO:0000256" key="3">
    <source>
        <dbReference type="ARBA" id="ARBA00022692"/>
    </source>
</evidence>
<feature type="transmembrane region" description="Helical" evidence="6">
    <location>
        <begin position="74"/>
        <end position="93"/>
    </location>
</feature>
<sequence>MQKSFMRVFFIVFIVSCGLFIGKENMPDQWYISLNKAPFNPPNWVFGPIWTVLYILIAIAGIRTYEKSGLSLSFGLWILQMVLNFTWSPIFFGMHNPKMALSIILITFLVILLYIVYQWTRDRISSILFIPYIAWISLASVLNMYIVLLN</sequence>
<dbReference type="CDD" id="cd15904">
    <property type="entry name" value="TSPO_MBR"/>
    <property type="match status" value="1"/>
</dbReference>
<evidence type="ECO:0000256" key="1">
    <source>
        <dbReference type="ARBA" id="ARBA00004141"/>
    </source>
</evidence>
<evidence type="ECO:0000313" key="8">
    <source>
        <dbReference type="Proteomes" id="UP000010799"/>
    </source>
</evidence>
<reference evidence="7 8" key="1">
    <citation type="journal article" date="2012" name="Stand. Genomic Sci.">
        <title>Complete genome sequence of Liberibacter crescens BT-1.</title>
        <authorList>
            <person name="Leonard M.T."/>
            <person name="Fagen J.R."/>
            <person name="Davis-Richardson A.G."/>
            <person name="Davis M.J."/>
            <person name="Triplett E.W."/>
        </authorList>
    </citation>
    <scope>NUCLEOTIDE SEQUENCE [LARGE SCALE GENOMIC DNA]</scope>
    <source>
        <strain evidence="7 8">BT-1</strain>
    </source>
</reference>
<keyword evidence="4 6" id="KW-1133">Transmembrane helix</keyword>
<dbReference type="InterPro" id="IPR038330">
    <property type="entry name" value="TspO/MBR-related_sf"/>
</dbReference>
<comment type="subcellular location">
    <subcellularLocation>
        <location evidence="1">Membrane</location>
        <topology evidence="1">Multi-pass membrane protein</topology>
    </subcellularLocation>
</comment>
<dbReference type="FunFam" id="1.20.1260.100:FF:000001">
    <property type="entry name" value="translocator protein 2"/>
    <property type="match status" value="1"/>
</dbReference>
<accession>L0EW56</accession>
<dbReference type="Proteomes" id="UP000010799">
    <property type="component" value="Chromosome"/>
</dbReference>
<dbReference type="HOGENOM" id="CLU_091805_2_0_5"/>
<dbReference type="PANTHER" id="PTHR10057:SF0">
    <property type="entry name" value="TRANSLOCATOR PROTEIN"/>
    <property type="match status" value="1"/>
</dbReference>
<dbReference type="InterPro" id="IPR004307">
    <property type="entry name" value="TspO_MBR"/>
</dbReference>
<gene>
    <name evidence="7" type="ordered locus">B488_12000</name>
</gene>
<proteinExistence type="inferred from homology"/>
<dbReference type="eggNOG" id="COG3476">
    <property type="taxonomic scope" value="Bacteria"/>
</dbReference>
<organism evidence="7 8">
    <name type="scientific">Liberibacter crescens (strain BT-1)</name>
    <dbReference type="NCBI Taxonomy" id="1215343"/>
    <lineage>
        <taxon>Bacteria</taxon>
        <taxon>Pseudomonadati</taxon>
        <taxon>Pseudomonadota</taxon>
        <taxon>Alphaproteobacteria</taxon>
        <taxon>Hyphomicrobiales</taxon>
        <taxon>Rhizobiaceae</taxon>
        <taxon>Liberibacter</taxon>
    </lineage>
</organism>
<dbReference type="KEGG" id="lcc:B488_12000"/>
<evidence type="ECO:0000256" key="6">
    <source>
        <dbReference type="SAM" id="Phobius"/>
    </source>
</evidence>
<feature type="transmembrane region" description="Helical" evidence="6">
    <location>
        <begin position="99"/>
        <end position="117"/>
    </location>
</feature>
<dbReference type="GO" id="GO:0016020">
    <property type="term" value="C:membrane"/>
    <property type="evidence" value="ECO:0007669"/>
    <property type="project" value="UniProtKB-SubCell"/>
</dbReference>
<dbReference type="PANTHER" id="PTHR10057">
    <property type="entry name" value="PERIPHERAL-TYPE BENZODIAZEPINE RECEPTOR"/>
    <property type="match status" value="1"/>
</dbReference>
<feature type="transmembrane region" description="Helical" evidence="6">
    <location>
        <begin position="129"/>
        <end position="148"/>
    </location>
</feature>
<dbReference type="Gene3D" id="1.20.1260.100">
    <property type="entry name" value="TspO/MBR protein"/>
    <property type="match status" value="1"/>
</dbReference>
<dbReference type="PIRSF" id="PIRSF005859">
    <property type="entry name" value="PBR"/>
    <property type="match status" value="1"/>
</dbReference>
<evidence type="ECO:0000256" key="5">
    <source>
        <dbReference type="ARBA" id="ARBA00023136"/>
    </source>
</evidence>
<dbReference type="RefSeq" id="WP_015273617.1">
    <property type="nucleotide sequence ID" value="NC_019907.1"/>
</dbReference>
<dbReference type="AlphaFoldDB" id="L0EW56"/>
<evidence type="ECO:0000313" key="7">
    <source>
        <dbReference type="EMBL" id="AGA65192.1"/>
    </source>
</evidence>
<keyword evidence="3 6" id="KW-0812">Transmembrane</keyword>
<dbReference type="Pfam" id="PF03073">
    <property type="entry name" value="TspO_MBR"/>
    <property type="match status" value="1"/>
</dbReference>
<keyword evidence="5 6" id="KW-0472">Membrane</keyword>
<feature type="transmembrane region" description="Helical" evidence="6">
    <location>
        <begin position="5"/>
        <end position="22"/>
    </location>
</feature>
<feature type="transmembrane region" description="Helical" evidence="6">
    <location>
        <begin position="42"/>
        <end position="62"/>
    </location>
</feature>
<evidence type="ECO:0000256" key="4">
    <source>
        <dbReference type="ARBA" id="ARBA00022989"/>
    </source>
</evidence>
<dbReference type="GO" id="GO:0033013">
    <property type="term" value="P:tetrapyrrole metabolic process"/>
    <property type="evidence" value="ECO:0007669"/>
    <property type="project" value="UniProtKB-ARBA"/>
</dbReference>
<comment type="similarity">
    <text evidence="2">Belongs to the TspO/BZRP family.</text>
</comment>
<name>L0EW56_LIBCB</name>
<dbReference type="PATRIC" id="fig|1215343.11.peg.1238"/>